<evidence type="ECO:0000256" key="1">
    <source>
        <dbReference type="ARBA" id="ARBA00004141"/>
    </source>
</evidence>
<feature type="transmembrane region" description="Helical" evidence="5">
    <location>
        <begin position="245"/>
        <end position="263"/>
    </location>
</feature>
<feature type="transmembrane region" description="Helical" evidence="5">
    <location>
        <begin position="64"/>
        <end position="83"/>
    </location>
</feature>
<feature type="transmembrane region" description="Helical" evidence="5">
    <location>
        <begin position="116"/>
        <end position="138"/>
    </location>
</feature>
<feature type="transmembrane region" description="Helical" evidence="5">
    <location>
        <begin position="12"/>
        <end position="30"/>
    </location>
</feature>
<dbReference type="OrthoDB" id="9787026at2"/>
<dbReference type="SUPFAM" id="SSF103473">
    <property type="entry name" value="MFS general substrate transporter"/>
    <property type="match status" value="1"/>
</dbReference>
<feature type="transmembrane region" description="Helical" evidence="5">
    <location>
        <begin position="347"/>
        <end position="366"/>
    </location>
</feature>
<keyword evidence="4 5" id="KW-0472">Membrane</keyword>
<accession>A0A5C5YIF2</accession>
<feature type="transmembrane region" description="Helical" evidence="5">
    <location>
        <begin position="318"/>
        <end position="335"/>
    </location>
</feature>
<evidence type="ECO:0000256" key="5">
    <source>
        <dbReference type="SAM" id="Phobius"/>
    </source>
</evidence>
<evidence type="ECO:0000256" key="3">
    <source>
        <dbReference type="ARBA" id="ARBA00022989"/>
    </source>
</evidence>
<evidence type="ECO:0000256" key="4">
    <source>
        <dbReference type="ARBA" id="ARBA00023136"/>
    </source>
</evidence>
<dbReference type="InterPro" id="IPR020846">
    <property type="entry name" value="MFS_dom"/>
</dbReference>
<dbReference type="InterPro" id="IPR005828">
    <property type="entry name" value="MFS_sugar_transport-like"/>
</dbReference>
<comment type="subcellular location">
    <subcellularLocation>
        <location evidence="1">Membrane</location>
        <topology evidence="1">Multi-pass membrane protein</topology>
    </subcellularLocation>
</comment>
<evidence type="ECO:0000313" key="8">
    <source>
        <dbReference type="Proteomes" id="UP000318478"/>
    </source>
</evidence>
<evidence type="ECO:0000313" key="7">
    <source>
        <dbReference type="EMBL" id="TWT74647.1"/>
    </source>
</evidence>
<dbReference type="Gene3D" id="1.20.1250.20">
    <property type="entry name" value="MFS general substrate transporter like domains"/>
    <property type="match status" value="2"/>
</dbReference>
<keyword evidence="3 5" id="KW-1133">Transmembrane helix</keyword>
<dbReference type="PROSITE" id="PS00217">
    <property type="entry name" value="SUGAR_TRANSPORT_2"/>
    <property type="match status" value="1"/>
</dbReference>
<dbReference type="PANTHER" id="PTHR23508:SF10">
    <property type="entry name" value="CARBOXYLIC ACID TRANSPORTER PROTEIN HOMOLOG"/>
    <property type="match status" value="1"/>
</dbReference>
<feature type="transmembrane region" description="Helical" evidence="5">
    <location>
        <begin position="188"/>
        <end position="208"/>
    </location>
</feature>
<comment type="caution">
    <text evidence="7">The sequence shown here is derived from an EMBL/GenBank/DDBJ whole genome shotgun (WGS) entry which is preliminary data.</text>
</comment>
<name>A0A5C5YIF2_9BACT</name>
<dbReference type="PANTHER" id="PTHR23508">
    <property type="entry name" value="CARBOXYLIC ACID TRANSPORTER PROTEIN HOMOLOG"/>
    <property type="match status" value="1"/>
</dbReference>
<dbReference type="EMBL" id="SJPO01000008">
    <property type="protein sequence ID" value="TWT74647.1"/>
    <property type="molecule type" value="Genomic_DNA"/>
</dbReference>
<dbReference type="PROSITE" id="PS50850">
    <property type="entry name" value="MFS"/>
    <property type="match status" value="1"/>
</dbReference>
<evidence type="ECO:0000256" key="2">
    <source>
        <dbReference type="ARBA" id="ARBA00022692"/>
    </source>
</evidence>
<proteinExistence type="predicted"/>
<dbReference type="Pfam" id="PF00083">
    <property type="entry name" value="Sugar_tr"/>
    <property type="match status" value="1"/>
</dbReference>
<evidence type="ECO:0000259" key="6">
    <source>
        <dbReference type="PROSITE" id="PS50850"/>
    </source>
</evidence>
<dbReference type="Proteomes" id="UP000318478">
    <property type="component" value="Unassembled WGS sequence"/>
</dbReference>
<organism evidence="7 8">
    <name type="scientific">Posidoniimonas polymericola</name>
    <dbReference type="NCBI Taxonomy" id="2528002"/>
    <lineage>
        <taxon>Bacteria</taxon>
        <taxon>Pseudomonadati</taxon>
        <taxon>Planctomycetota</taxon>
        <taxon>Planctomycetia</taxon>
        <taxon>Pirellulales</taxon>
        <taxon>Lacipirellulaceae</taxon>
        <taxon>Posidoniimonas</taxon>
    </lineage>
</organism>
<feature type="transmembrane region" description="Helical" evidence="5">
    <location>
        <begin position="444"/>
        <end position="463"/>
    </location>
</feature>
<feature type="transmembrane region" description="Helical" evidence="5">
    <location>
        <begin position="150"/>
        <end position="168"/>
    </location>
</feature>
<dbReference type="RefSeq" id="WP_146589189.1">
    <property type="nucleotide sequence ID" value="NZ_SJPO01000008.1"/>
</dbReference>
<keyword evidence="8" id="KW-1185">Reference proteome</keyword>
<feature type="domain" description="Major facilitator superfamily (MFS) profile" evidence="6">
    <location>
        <begin position="20"/>
        <end position="467"/>
    </location>
</feature>
<dbReference type="GO" id="GO:0046943">
    <property type="term" value="F:carboxylic acid transmembrane transporter activity"/>
    <property type="evidence" value="ECO:0007669"/>
    <property type="project" value="TreeGrafter"/>
</dbReference>
<dbReference type="AlphaFoldDB" id="A0A5C5YIF2"/>
<dbReference type="InterPro" id="IPR036259">
    <property type="entry name" value="MFS_trans_sf"/>
</dbReference>
<gene>
    <name evidence="7" type="primary">nanT</name>
    <name evidence="7" type="ORF">Pla123a_34710</name>
</gene>
<dbReference type="InterPro" id="IPR005829">
    <property type="entry name" value="Sugar_transporter_CS"/>
</dbReference>
<dbReference type="GO" id="GO:0005886">
    <property type="term" value="C:plasma membrane"/>
    <property type="evidence" value="ECO:0007669"/>
    <property type="project" value="TreeGrafter"/>
</dbReference>
<reference evidence="7 8" key="1">
    <citation type="submission" date="2019-02" db="EMBL/GenBank/DDBJ databases">
        <title>Deep-cultivation of Planctomycetes and their phenomic and genomic characterization uncovers novel biology.</title>
        <authorList>
            <person name="Wiegand S."/>
            <person name="Jogler M."/>
            <person name="Boedeker C."/>
            <person name="Pinto D."/>
            <person name="Vollmers J."/>
            <person name="Rivas-Marin E."/>
            <person name="Kohn T."/>
            <person name="Peeters S.H."/>
            <person name="Heuer A."/>
            <person name="Rast P."/>
            <person name="Oberbeckmann S."/>
            <person name="Bunk B."/>
            <person name="Jeske O."/>
            <person name="Meyerdierks A."/>
            <person name="Storesund J.E."/>
            <person name="Kallscheuer N."/>
            <person name="Luecker S."/>
            <person name="Lage O.M."/>
            <person name="Pohl T."/>
            <person name="Merkel B.J."/>
            <person name="Hornburger P."/>
            <person name="Mueller R.-W."/>
            <person name="Bruemmer F."/>
            <person name="Labrenz M."/>
            <person name="Spormann A.M."/>
            <person name="Op Den Camp H."/>
            <person name="Overmann J."/>
            <person name="Amann R."/>
            <person name="Jetten M.S.M."/>
            <person name="Mascher T."/>
            <person name="Medema M.H."/>
            <person name="Devos D.P."/>
            <person name="Kaster A.-K."/>
            <person name="Ovreas L."/>
            <person name="Rohde M."/>
            <person name="Galperin M.Y."/>
            <person name="Jogler C."/>
        </authorList>
    </citation>
    <scope>NUCLEOTIDE SEQUENCE [LARGE SCALE GENOMIC DNA]</scope>
    <source>
        <strain evidence="7 8">Pla123a</strain>
    </source>
</reference>
<sequence>MSKSKQLPWYRQLTGYHWFVFIVASAAWTFDCLDQRLFSLARVPAIDALTTDATVAQVQQYGKYVTAIFLIGWGIGGMFFGALGDRYGRAKMLTVSVLIYSVCTGANFFSQSVWDFAFFRFLTGVGVGGVFGLAVALIAETVPDGARAGALGMLQILSAGGNILAVFVKETVDSLERSGTIVAGEGWRYVFLVGILPAALVIFIQGRLKEPEPWLRAKEAGTLPKGAIIAPYAGLVSDARWRRNLIVGAILASTGVIGLWAIGEYAVDIQKVVFQGHFQNEQLIAFQAEGLTDAQAQARLAEPETAGLIGEQVKRSKNIAFFLQMVGAAIGMWIFSKVAIAMGRRPAFAIAFVMALFSTAGAYWFMETPTQAYWMMPLMAASQLALFAGYAIYLPELFPSRLRSTGTSFCYNLGRFAAAGGSFVSAWIAATLFGFAESPLRERYAAVAMCSIFLVGLVTLLFAPETKDQPLPE</sequence>
<feature type="transmembrane region" description="Helical" evidence="5">
    <location>
        <begin position="372"/>
        <end position="393"/>
    </location>
</feature>
<protein>
    <submittedName>
        <fullName evidence="7">Putative sialic acid transporter</fullName>
    </submittedName>
</protein>
<keyword evidence="2 5" id="KW-0812">Transmembrane</keyword>
<feature type="transmembrane region" description="Helical" evidence="5">
    <location>
        <begin position="413"/>
        <end position="432"/>
    </location>
</feature>